<dbReference type="Pfam" id="PF00630">
    <property type="entry name" value="Filamin"/>
    <property type="match status" value="1"/>
</dbReference>
<dbReference type="AlphaFoldDB" id="A0A183DP89"/>
<comment type="similarity">
    <text evidence="1">Belongs to the filamin family.</text>
</comment>
<organism evidence="6">
    <name type="scientific">Gongylonema pulchrum</name>
    <dbReference type="NCBI Taxonomy" id="637853"/>
    <lineage>
        <taxon>Eukaryota</taxon>
        <taxon>Metazoa</taxon>
        <taxon>Ecdysozoa</taxon>
        <taxon>Nematoda</taxon>
        <taxon>Chromadorea</taxon>
        <taxon>Rhabditida</taxon>
        <taxon>Spirurina</taxon>
        <taxon>Spiruromorpha</taxon>
        <taxon>Spiruroidea</taxon>
        <taxon>Gongylonematidae</taxon>
        <taxon>Gongylonema</taxon>
    </lineage>
</organism>
<dbReference type="PANTHER" id="PTHR38537:SF8">
    <property type="entry name" value="FILAMIN-A"/>
    <property type="match status" value="1"/>
</dbReference>
<accession>A0A183DP89</accession>
<protein>
    <submittedName>
        <fullName evidence="6">GOLD domain-containing protein</fullName>
    </submittedName>
</protein>
<name>A0A183DP89_9BILA</name>
<reference evidence="4 5" key="2">
    <citation type="submission" date="2018-11" db="EMBL/GenBank/DDBJ databases">
        <authorList>
            <consortium name="Pathogen Informatics"/>
        </authorList>
    </citation>
    <scope>NUCLEOTIDE SEQUENCE [LARGE SCALE GENOMIC DNA]</scope>
</reference>
<keyword evidence="5" id="KW-1185">Reference proteome</keyword>
<dbReference type="Gene3D" id="2.60.40.10">
    <property type="entry name" value="Immunoglobulins"/>
    <property type="match status" value="2"/>
</dbReference>
<dbReference type="InterPro" id="IPR044801">
    <property type="entry name" value="Filamin"/>
</dbReference>
<dbReference type="InterPro" id="IPR014756">
    <property type="entry name" value="Ig_E-set"/>
</dbReference>
<keyword evidence="2" id="KW-0677">Repeat</keyword>
<dbReference type="SMART" id="SM00557">
    <property type="entry name" value="IG_FLMN"/>
    <property type="match status" value="1"/>
</dbReference>
<dbReference type="GO" id="GO:0030036">
    <property type="term" value="P:actin cytoskeleton organization"/>
    <property type="evidence" value="ECO:0007669"/>
    <property type="project" value="InterPro"/>
</dbReference>
<evidence type="ECO:0000256" key="1">
    <source>
        <dbReference type="ARBA" id="ARBA00009238"/>
    </source>
</evidence>
<dbReference type="GO" id="GO:0051015">
    <property type="term" value="F:actin filament binding"/>
    <property type="evidence" value="ECO:0007669"/>
    <property type="project" value="InterPro"/>
</dbReference>
<feature type="repeat" description="Filamin" evidence="3">
    <location>
        <begin position="122"/>
        <end position="220"/>
    </location>
</feature>
<gene>
    <name evidence="4" type="ORF">GPUH_LOCUS10530</name>
</gene>
<evidence type="ECO:0000256" key="2">
    <source>
        <dbReference type="ARBA" id="ARBA00022737"/>
    </source>
</evidence>
<dbReference type="InterPro" id="IPR017868">
    <property type="entry name" value="Filamin/ABP280_repeat-like"/>
</dbReference>
<dbReference type="InterPro" id="IPR001298">
    <property type="entry name" value="Filamin/ABP280_rpt"/>
</dbReference>
<dbReference type="Proteomes" id="UP000271098">
    <property type="component" value="Unassembled WGS sequence"/>
</dbReference>
<evidence type="ECO:0000313" key="5">
    <source>
        <dbReference type="Proteomes" id="UP000271098"/>
    </source>
</evidence>
<dbReference type="InterPro" id="IPR013783">
    <property type="entry name" value="Ig-like_fold"/>
</dbReference>
<dbReference type="OrthoDB" id="18740at2759"/>
<reference evidence="6" key="1">
    <citation type="submission" date="2016-06" db="UniProtKB">
        <authorList>
            <consortium name="WormBaseParasite"/>
        </authorList>
    </citation>
    <scope>IDENTIFICATION</scope>
</reference>
<evidence type="ECO:0000256" key="3">
    <source>
        <dbReference type="PROSITE-ProRule" id="PRU00087"/>
    </source>
</evidence>
<dbReference type="PROSITE" id="PS50194">
    <property type="entry name" value="FILAMIN_REPEAT"/>
    <property type="match status" value="2"/>
</dbReference>
<proteinExistence type="inferred from homology"/>
<dbReference type="EMBL" id="UYRT01078015">
    <property type="protein sequence ID" value="VDN17566.1"/>
    <property type="molecule type" value="Genomic_DNA"/>
</dbReference>
<sequence>MVAEDKSDSKARVFGPGLEGGVANLPCVFLVELNGALFRLLAKLKFSNNFGILLVDVDLRKDAAMADGNGTAAPEVTLVDNEDGTVTGHFTPTEPGIYILKVRLAGEHMLGSPFVMQVQPANNNLKLSDMKISGVERKIAADKGSKMKFNIEIPTHATAARMVPQIKALDDSYAKADIVLSQKKPGLFECRFVLSKPGRYYFMPSLGGVAFPGSPFVVRSF</sequence>
<dbReference type="SUPFAM" id="SSF81296">
    <property type="entry name" value="E set domains"/>
    <property type="match status" value="2"/>
</dbReference>
<evidence type="ECO:0000313" key="4">
    <source>
        <dbReference type="EMBL" id="VDN17566.1"/>
    </source>
</evidence>
<dbReference type="PANTHER" id="PTHR38537">
    <property type="entry name" value="JITTERBUG, ISOFORM N"/>
    <property type="match status" value="1"/>
</dbReference>
<evidence type="ECO:0000313" key="6">
    <source>
        <dbReference type="WBParaSite" id="GPUH_0001054301-mRNA-1"/>
    </source>
</evidence>
<dbReference type="WBParaSite" id="GPUH_0001054301-mRNA-1">
    <property type="protein sequence ID" value="GPUH_0001054301-mRNA-1"/>
    <property type="gene ID" value="GPUH_0001054301"/>
</dbReference>
<feature type="repeat" description="Filamin" evidence="3">
    <location>
        <begin position="3"/>
        <end position="118"/>
    </location>
</feature>